<dbReference type="OrthoDB" id="5183548at2"/>
<organism evidence="2 3">
    <name type="scientific">Flavivirga aquatica</name>
    <dbReference type="NCBI Taxonomy" id="1849968"/>
    <lineage>
        <taxon>Bacteria</taxon>
        <taxon>Pseudomonadati</taxon>
        <taxon>Bacteroidota</taxon>
        <taxon>Flavobacteriia</taxon>
        <taxon>Flavobacteriales</taxon>
        <taxon>Flavobacteriaceae</taxon>
        <taxon>Flavivirga</taxon>
    </lineage>
</organism>
<feature type="transmembrane region" description="Helical" evidence="1">
    <location>
        <begin position="253"/>
        <end position="274"/>
    </location>
</feature>
<feature type="transmembrane region" description="Helical" evidence="1">
    <location>
        <begin position="12"/>
        <end position="31"/>
    </location>
</feature>
<feature type="transmembrane region" description="Helical" evidence="1">
    <location>
        <begin position="110"/>
        <end position="129"/>
    </location>
</feature>
<dbReference type="AlphaFoldDB" id="A0A1E5T3P3"/>
<keyword evidence="1" id="KW-0472">Membrane</keyword>
<gene>
    <name evidence="2" type="ORF">A8C32_19440</name>
</gene>
<keyword evidence="1" id="KW-1133">Transmembrane helix</keyword>
<evidence type="ECO:0000313" key="2">
    <source>
        <dbReference type="EMBL" id="OEK06005.1"/>
    </source>
</evidence>
<feature type="transmembrane region" description="Helical" evidence="1">
    <location>
        <begin position="141"/>
        <end position="161"/>
    </location>
</feature>
<dbReference type="STRING" id="1849968.A8C32_19440"/>
<dbReference type="Proteomes" id="UP000095713">
    <property type="component" value="Unassembled WGS sequence"/>
</dbReference>
<dbReference type="EMBL" id="MDJD01000050">
    <property type="protein sequence ID" value="OEK06005.1"/>
    <property type="molecule type" value="Genomic_DNA"/>
</dbReference>
<sequence length="355" mass="40311">MEFSIKQTLTQGILALLLVMVMAFTIAAIFTPINYQWVVFFFLAATPAQIIIGILWQNDLPFIKGLDQKPQPFKGVVLTLISALFGFAIGSLAILILAKGNWILSPQLSHYMIIAIIVTIWLAVVVNFWPFIGKVKNIAGVGFFTLILAYVLAYLVWTLFFNYENVADLAPWYHEVLDPKGIFNFVSAIVFIISCCPIILYLALFDSWILDRWTGGKQPFKAIINTILVLLITFVFQYFFIDILEMDMMVYMVLVPICMVFGVFLVNNMTQFLLFEKTPQPLKGLYKVIIATSMGLLMYAIYYNLSPYITGQDLVAGKTGNYQLDLWIADTMLGISFPLILVVTGFLNFWLIKKR</sequence>
<feature type="transmembrane region" description="Helical" evidence="1">
    <location>
        <begin position="286"/>
        <end position="306"/>
    </location>
</feature>
<evidence type="ECO:0000256" key="1">
    <source>
        <dbReference type="SAM" id="Phobius"/>
    </source>
</evidence>
<dbReference type="RefSeq" id="WP_069831095.1">
    <property type="nucleotide sequence ID" value="NZ_MDJD01000050.1"/>
</dbReference>
<evidence type="ECO:0000313" key="3">
    <source>
        <dbReference type="Proteomes" id="UP000095713"/>
    </source>
</evidence>
<feature type="transmembrane region" description="Helical" evidence="1">
    <location>
        <begin position="222"/>
        <end position="241"/>
    </location>
</feature>
<proteinExistence type="predicted"/>
<comment type="caution">
    <text evidence="2">The sequence shown here is derived from an EMBL/GenBank/DDBJ whole genome shotgun (WGS) entry which is preliminary data.</text>
</comment>
<reference evidence="2 3" key="1">
    <citation type="submission" date="2016-05" db="EMBL/GenBank/DDBJ databases">
        <title>Draft Genome Sequence of Algibacter sp. Strain SK-16 Isolated from the Surface Water of Aburatsubo Inlet.</title>
        <authorList>
            <person name="Wong S.-K."/>
            <person name="Yoshizawa S."/>
            <person name="Nakajima Y."/>
            <person name="Ogura Y."/>
            <person name="Tetsuya H."/>
            <person name="Hamasaki K."/>
        </authorList>
    </citation>
    <scope>NUCLEOTIDE SEQUENCE [LARGE SCALE GENOMIC DNA]</scope>
    <source>
        <strain evidence="2 3">SK-16</strain>
    </source>
</reference>
<protein>
    <submittedName>
        <fullName evidence="2">Uncharacterized protein</fullName>
    </submittedName>
</protein>
<feature type="transmembrane region" description="Helical" evidence="1">
    <location>
        <begin position="326"/>
        <end position="352"/>
    </location>
</feature>
<accession>A0A1E5T3P3</accession>
<feature type="transmembrane region" description="Helical" evidence="1">
    <location>
        <begin position="76"/>
        <end position="98"/>
    </location>
</feature>
<keyword evidence="1" id="KW-0812">Transmembrane</keyword>
<keyword evidence="3" id="KW-1185">Reference proteome</keyword>
<name>A0A1E5T3P3_9FLAO</name>
<feature type="transmembrane region" description="Helical" evidence="1">
    <location>
        <begin position="181"/>
        <end position="210"/>
    </location>
</feature>
<feature type="transmembrane region" description="Helical" evidence="1">
    <location>
        <begin position="37"/>
        <end position="56"/>
    </location>
</feature>